<sequence length="219" mass="23846">MTAHEPLWARLDFALVGDGQIEPLRVGDTFVGGLAISADRRDTAEVGDGLRATDSSHGLYAATGTARSCGNHWVLDTGGLLLLSYQDPPGPTVGHRYTLRGTLAVAWTYEWDLATEPEMGGAPNYDGRRRWLVQEIQEDMNDAPTDDSNFFTQAFGGAVQNKPAGGTSFPHRDALARPSAPDAPPTTHRRGMPVDQVPHWSEVDHWLRLVPKSSHSHDA</sequence>
<evidence type="ECO:0000313" key="2">
    <source>
        <dbReference type="EMBL" id="MBE1605631.1"/>
    </source>
</evidence>
<feature type="region of interest" description="Disordered" evidence="1">
    <location>
        <begin position="157"/>
        <end position="197"/>
    </location>
</feature>
<dbReference type="Proteomes" id="UP000638648">
    <property type="component" value="Unassembled WGS sequence"/>
</dbReference>
<gene>
    <name evidence="2" type="ORF">HEB94_002479</name>
</gene>
<dbReference type="AlphaFoldDB" id="A0A927MRP2"/>
<name>A0A927MRP2_9ACTN</name>
<proteinExistence type="predicted"/>
<protein>
    <submittedName>
        <fullName evidence="2">Uncharacterized protein</fullName>
    </submittedName>
</protein>
<keyword evidence="3" id="KW-1185">Reference proteome</keyword>
<evidence type="ECO:0000313" key="3">
    <source>
        <dbReference type="Proteomes" id="UP000638648"/>
    </source>
</evidence>
<dbReference type="RefSeq" id="WP_192757192.1">
    <property type="nucleotide sequence ID" value="NZ_BAABJL010000101.1"/>
</dbReference>
<dbReference type="EMBL" id="JADBEM010000001">
    <property type="protein sequence ID" value="MBE1605631.1"/>
    <property type="molecule type" value="Genomic_DNA"/>
</dbReference>
<accession>A0A927MRP2</accession>
<organism evidence="2 3">
    <name type="scientific">Actinopolymorpha pittospori</name>
    <dbReference type="NCBI Taxonomy" id="648752"/>
    <lineage>
        <taxon>Bacteria</taxon>
        <taxon>Bacillati</taxon>
        <taxon>Actinomycetota</taxon>
        <taxon>Actinomycetes</taxon>
        <taxon>Propionibacteriales</taxon>
        <taxon>Actinopolymorphaceae</taxon>
        <taxon>Actinopolymorpha</taxon>
    </lineage>
</organism>
<reference evidence="2" key="1">
    <citation type="submission" date="2020-10" db="EMBL/GenBank/DDBJ databases">
        <title>Sequencing the genomes of 1000 actinobacteria strains.</title>
        <authorList>
            <person name="Klenk H.-P."/>
        </authorList>
    </citation>
    <scope>NUCLEOTIDE SEQUENCE</scope>
    <source>
        <strain evidence="2">DSM 45354</strain>
    </source>
</reference>
<evidence type="ECO:0000256" key="1">
    <source>
        <dbReference type="SAM" id="MobiDB-lite"/>
    </source>
</evidence>
<dbReference type="Gene3D" id="3.40.462.20">
    <property type="match status" value="1"/>
</dbReference>
<comment type="caution">
    <text evidence="2">The sequence shown here is derived from an EMBL/GenBank/DDBJ whole genome shotgun (WGS) entry which is preliminary data.</text>
</comment>